<accession>A0A7C5RTQ7</accession>
<protein>
    <submittedName>
        <fullName evidence="2">DUF262 domain-containing protein</fullName>
    </submittedName>
</protein>
<sequence length="645" mass="73583">MKVSTILDQIDLGTIELPEFQRGYVWNREQVRAFLESLYRRHPVGSLLVWVTQRTKARVRQGETGPTETVHLLLDGQQRITTLYGILRGRPPRFFQGNPNAFTNLYFNVETETFEFYSPLKMKENPFWISVTELMQRGIGEFVTRFSAIPEAQSNLPLFIKRLNQLEQIKEIEFHIDQVTGEDKTIDVVVEIFNRVNSGGTKLSQADLALAKVCVSWPEARETMQACLDRWRRAGFSFRLEWLLRCLNTVVTGEAKFDKLTRVPLDELQEGLKRTEQAIDKLLNLISSRLGLDHDRVLGSRYAFPVLARYLVLRNLRLPDAQEVNKLLYWYLHTLLWGRYAGSTETVLNQDLALIEPPDGSLDRLIDHLRTSRGDLRLHPDDFRASTLGARFYPLLYALARVTRARDWCSGIELSSGLLGKRSQLQVHHIFPKALLYSHGYTQSEANALANYAFLLQDCNLAIANRAPEEYLEEVAASYPGALESQWVPMDRRLWRIECYRDFLAARRELLAQAANAFFDQLLRSTVPQRAVVPPILEQEEPAASRGAATELDRALLACIDWLHDHQLPDGELLYQVTDPETGEEVTVTLAWPAGLQEGLSEPVALVLDEAPEAVEVARRAGFRCFTSVAAFQEYVRRDILVLTA</sequence>
<evidence type="ECO:0000313" key="2">
    <source>
        <dbReference type="EMBL" id="HHM95845.1"/>
    </source>
</evidence>
<feature type="domain" description="GmrSD restriction endonucleases N-terminal" evidence="1">
    <location>
        <begin position="4"/>
        <end position="212"/>
    </location>
</feature>
<dbReference type="AlphaFoldDB" id="A0A7C5RTQ7"/>
<evidence type="ECO:0000259" key="1">
    <source>
        <dbReference type="Pfam" id="PF03235"/>
    </source>
</evidence>
<name>A0A7C5RTQ7_THERO</name>
<gene>
    <name evidence="2" type="ORF">ENM21_01305</name>
</gene>
<dbReference type="EMBL" id="DRWX01000066">
    <property type="protein sequence ID" value="HHM95845.1"/>
    <property type="molecule type" value="Genomic_DNA"/>
</dbReference>
<reference evidence="2" key="1">
    <citation type="journal article" date="2020" name="mSystems">
        <title>Genome- and Community-Level Interaction Insights into Carbon Utilization and Element Cycling Functions of Hydrothermarchaeota in Hydrothermal Sediment.</title>
        <authorList>
            <person name="Zhou Z."/>
            <person name="Liu Y."/>
            <person name="Xu W."/>
            <person name="Pan J."/>
            <person name="Luo Z.H."/>
            <person name="Li M."/>
        </authorList>
    </citation>
    <scope>NUCLEOTIDE SEQUENCE [LARGE SCALE GENOMIC DNA]</scope>
    <source>
        <strain evidence="2">SpSt-1065</strain>
    </source>
</reference>
<dbReference type="Pfam" id="PF03235">
    <property type="entry name" value="GmrSD_N"/>
    <property type="match status" value="1"/>
</dbReference>
<dbReference type="PANTHER" id="PTHR37292:SF2">
    <property type="entry name" value="DUF262 DOMAIN-CONTAINING PROTEIN"/>
    <property type="match status" value="1"/>
</dbReference>
<proteinExistence type="predicted"/>
<organism evidence="2">
    <name type="scientific">Thermomicrobium roseum</name>
    <dbReference type="NCBI Taxonomy" id="500"/>
    <lineage>
        <taxon>Bacteria</taxon>
        <taxon>Pseudomonadati</taxon>
        <taxon>Thermomicrobiota</taxon>
        <taxon>Thermomicrobia</taxon>
        <taxon>Thermomicrobiales</taxon>
        <taxon>Thermomicrobiaceae</taxon>
        <taxon>Thermomicrobium</taxon>
    </lineage>
</organism>
<comment type="caution">
    <text evidence="2">The sequence shown here is derived from an EMBL/GenBank/DDBJ whole genome shotgun (WGS) entry which is preliminary data.</text>
</comment>
<dbReference type="PANTHER" id="PTHR37292">
    <property type="entry name" value="VNG6097C"/>
    <property type="match status" value="1"/>
</dbReference>
<dbReference type="InterPro" id="IPR004919">
    <property type="entry name" value="GmrSD_N"/>
</dbReference>